<dbReference type="Gene3D" id="1.10.1380.10">
    <property type="entry name" value="Neutral endopeptidase , domain2"/>
    <property type="match status" value="1"/>
</dbReference>
<keyword evidence="7" id="KW-0862">Zinc</keyword>
<dbReference type="InParanoid" id="A0A7M7INQ5"/>
<evidence type="ECO:0000259" key="10">
    <source>
        <dbReference type="Pfam" id="PF05649"/>
    </source>
</evidence>
<evidence type="ECO:0000256" key="2">
    <source>
        <dbReference type="ARBA" id="ARBA00004401"/>
    </source>
</evidence>
<dbReference type="EnsemblMetazoa" id="XM_016983729">
    <property type="protein sequence ID" value="XP_016839218"/>
    <property type="gene ID" value="LOC100123112"/>
</dbReference>
<evidence type="ECO:0000259" key="9">
    <source>
        <dbReference type="Pfam" id="PF01431"/>
    </source>
</evidence>
<dbReference type="PROSITE" id="PS51257">
    <property type="entry name" value="PROKAR_LIPOPROTEIN"/>
    <property type="match status" value="1"/>
</dbReference>
<evidence type="ECO:0000256" key="4">
    <source>
        <dbReference type="ARBA" id="ARBA00022670"/>
    </source>
</evidence>
<evidence type="ECO:0000256" key="3">
    <source>
        <dbReference type="ARBA" id="ARBA00007357"/>
    </source>
</evidence>
<comment type="cofactor">
    <cofactor evidence="1">
        <name>Zn(2+)</name>
        <dbReference type="ChEBI" id="CHEBI:29105"/>
    </cofactor>
</comment>
<sequence>MAYNKRNSRCAFTFSRGTYLYIILILHLLLLGACMEIKTAPRDDDSTSPTDDNNRTVTKQQICMSKGCIHAARIIRESINEAADPCDDFYDFACGGFIRKAMIPPKKHSDTRLLRLRDKVMNEVKKALEEKIQPDEPRMFTSVKKFFQACTDLRTIENNGLVPLRNILDHLGGWPVLAGDTWAEDEFSWHKTDCRLQKLGYMPKYIFQTFVRNDIYNATRNLFYIDNMIPFINSAALRKGNRSSLVVHYYHYMIEIATFLGANTNRAAAELKESLDFEIKLAQAMTTNNKKFRSIKINSTDQLSQIMPKVPWDEYVNCLTEPTIHINKTDNVLRVHKINYMFKIRQFLNSTPKRVLANYMIWRVIADTIPHLPHRINKIERRFRRLSANNGVKMIRWKQCLNWLSDEKHGLPVGLSTLYVRKYFNTSTKQAIEPVLNTIVDEFKLLVNESSWLDSSSLKTAIRKIELMKQIIGYPNQLLNDSTLDHYTRSLEMNSSTHLQNILNLNRFHFGYSVENLMKPSNEMFWTVVSPATTINAYYIKIDNAFTILAGLLQPPIFNYNWPYNARFGSIGMILAHEIMHAYDSSNVLFDETGSYRPWFTKPVQKQYENRVQCLIDQYGNYTDQLLNLEVDGILTRNENQGDNVGIKVSYNAYKTWTKHIQNEPKLPGLKYTPEQIFWISSVNFLCGKHKESYRMQVLLTESHTLSHFRVQGALSNMPEFATAFNCPVGSTMNPVKRCQFW</sequence>
<dbReference type="PANTHER" id="PTHR11733:SF224">
    <property type="entry name" value="NEPRILYSIN-2"/>
    <property type="match status" value="1"/>
</dbReference>
<dbReference type="SUPFAM" id="SSF55486">
    <property type="entry name" value="Metalloproteases ('zincins'), catalytic domain"/>
    <property type="match status" value="1"/>
</dbReference>
<feature type="domain" description="Peptidase M13 N-terminal" evidence="10">
    <location>
        <begin position="85"/>
        <end position="475"/>
    </location>
</feature>
<name>A0A7M7INQ5_NASVI</name>
<dbReference type="Pfam" id="PF01431">
    <property type="entry name" value="Peptidase_M13"/>
    <property type="match status" value="1"/>
</dbReference>
<keyword evidence="8" id="KW-0482">Metalloprotease</keyword>
<dbReference type="InterPro" id="IPR024079">
    <property type="entry name" value="MetalloPept_cat_dom_sf"/>
</dbReference>
<dbReference type="PROSITE" id="PS51885">
    <property type="entry name" value="NEPRILYSIN"/>
    <property type="match status" value="1"/>
</dbReference>
<comment type="subcellular location">
    <subcellularLocation>
        <location evidence="2">Cell membrane</location>
        <topology evidence="2">Single-pass type II membrane protein</topology>
    </subcellularLocation>
</comment>
<accession>A0A7M7INQ5</accession>
<dbReference type="InterPro" id="IPR000718">
    <property type="entry name" value="Peptidase_M13"/>
</dbReference>
<evidence type="ECO:0000256" key="7">
    <source>
        <dbReference type="ARBA" id="ARBA00022833"/>
    </source>
</evidence>
<keyword evidence="6" id="KW-0378">Hydrolase</keyword>
<dbReference type="InterPro" id="IPR018497">
    <property type="entry name" value="Peptidase_M13_C"/>
</dbReference>
<dbReference type="CDD" id="cd08662">
    <property type="entry name" value="M13"/>
    <property type="match status" value="1"/>
</dbReference>
<evidence type="ECO:0000256" key="6">
    <source>
        <dbReference type="ARBA" id="ARBA00022801"/>
    </source>
</evidence>
<dbReference type="GO" id="GO:0005886">
    <property type="term" value="C:plasma membrane"/>
    <property type="evidence" value="ECO:0007669"/>
    <property type="project" value="UniProtKB-SubCell"/>
</dbReference>
<dbReference type="InterPro" id="IPR042089">
    <property type="entry name" value="Peptidase_M13_dom_2"/>
</dbReference>
<keyword evidence="5" id="KW-0479">Metal-binding</keyword>
<organism evidence="11 12">
    <name type="scientific">Nasonia vitripennis</name>
    <name type="common">Parasitic wasp</name>
    <dbReference type="NCBI Taxonomy" id="7425"/>
    <lineage>
        <taxon>Eukaryota</taxon>
        <taxon>Metazoa</taxon>
        <taxon>Ecdysozoa</taxon>
        <taxon>Arthropoda</taxon>
        <taxon>Hexapoda</taxon>
        <taxon>Insecta</taxon>
        <taxon>Pterygota</taxon>
        <taxon>Neoptera</taxon>
        <taxon>Endopterygota</taxon>
        <taxon>Hymenoptera</taxon>
        <taxon>Apocrita</taxon>
        <taxon>Proctotrupomorpha</taxon>
        <taxon>Chalcidoidea</taxon>
        <taxon>Pteromalidae</taxon>
        <taxon>Pteromalinae</taxon>
        <taxon>Nasonia</taxon>
    </lineage>
</organism>
<dbReference type="OrthoDB" id="6475849at2759"/>
<keyword evidence="4" id="KW-0645">Protease</keyword>
<keyword evidence="12" id="KW-1185">Reference proteome</keyword>
<dbReference type="Proteomes" id="UP000002358">
    <property type="component" value="Chromosome 3"/>
</dbReference>
<dbReference type="InterPro" id="IPR008753">
    <property type="entry name" value="Peptidase_M13_N"/>
</dbReference>
<dbReference type="GeneID" id="100123112"/>
<evidence type="ECO:0000256" key="1">
    <source>
        <dbReference type="ARBA" id="ARBA00001947"/>
    </source>
</evidence>
<dbReference type="GO" id="GO:0004222">
    <property type="term" value="F:metalloendopeptidase activity"/>
    <property type="evidence" value="ECO:0007669"/>
    <property type="project" value="InterPro"/>
</dbReference>
<evidence type="ECO:0000256" key="5">
    <source>
        <dbReference type="ARBA" id="ARBA00022723"/>
    </source>
</evidence>
<dbReference type="AlphaFoldDB" id="A0A7M7INQ5"/>
<dbReference type="SMR" id="A0A7M7INQ5"/>
<evidence type="ECO:0000313" key="11">
    <source>
        <dbReference type="EnsemblMetazoa" id="XP_016839218"/>
    </source>
</evidence>
<evidence type="ECO:0000256" key="8">
    <source>
        <dbReference type="ARBA" id="ARBA00023049"/>
    </source>
</evidence>
<proteinExistence type="inferred from homology"/>
<dbReference type="GO" id="GO:0016485">
    <property type="term" value="P:protein processing"/>
    <property type="evidence" value="ECO:0007669"/>
    <property type="project" value="TreeGrafter"/>
</dbReference>
<dbReference type="GO" id="GO:0046872">
    <property type="term" value="F:metal ion binding"/>
    <property type="evidence" value="ECO:0007669"/>
    <property type="project" value="UniProtKB-KW"/>
</dbReference>
<evidence type="ECO:0000313" key="12">
    <source>
        <dbReference type="Proteomes" id="UP000002358"/>
    </source>
</evidence>
<dbReference type="KEGG" id="nvi:100123112"/>
<feature type="domain" description="Peptidase M13 C-terminal" evidence="9">
    <location>
        <begin position="536"/>
        <end position="740"/>
    </location>
</feature>
<comment type="similarity">
    <text evidence="3">Belongs to the peptidase M13 family.</text>
</comment>
<reference evidence="11" key="1">
    <citation type="submission" date="2021-01" db="UniProtKB">
        <authorList>
            <consortium name="EnsemblMetazoa"/>
        </authorList>
    </citation>
    <scope>IDENTIFICATION</scope>
</reference>
<dbReference type="RefSeq" id="XP_016839218.1">
    <property type="nucleotide sequence ID" value="XM_016983729.3"/>
</dbReference>
<dbReference type="PANTHER" id="PTHR11733">
    <property type="entry name" value="ZINC METALLOPROTEASE FAMILY M13 NEPRILYSIN-RELATED"/>
    <property type="match status" value="1"/>
</dbReference>
<protein>
    <submittedName>
        <fullName evidence="11">Uncharacterized protein</fullName>
    </submittedName>
</protein>
<dbReference type="Gene3D" id="3.40.390.10">
    <property type="entry name" value="Collagenase (Catalytic Domain)"/>
    <property type="match status" value="1"/>
</dbReference>
<dbReference type="Pfam" id="PF05649">
    <property type="entry name" value="Peptidase_M13_N"/>
    <property type="match status" value="1"/>
</dbReference>
<dbReference type="PRINTS" id="PR00786">
    <property type="entry name" value="NEPRILYSIN"/>
</dbReference>